<keyword evidence="5 8" id="KW-0812">Transmembrane</keyword>
<sequence>MLNKNRSLLRKISSNLTVGPAVLIIATGVWLATVGNIPLWKTLLQLQEEIGVTFFIGFLVAVAALNISLLSIFAWGPLLKPVLIGAILVSSITSYFMLSYGIVIDPGMIRNTLQTDIGEAIDLLSYELLATVLGFSIIPIFLILLASVKRTTAIKAIFTSVLLAFLGLALALACIFLIYQPFSSTMRNHTKMRYQISPLNTFYSTIKVATNPLDRRSLKIEKIGQDAKIQTNELVNGEEPILLLIVGETARAENFGINGYERNTTPLLSKRTDIFSSKNAWSCGTSTAESLPCMFSHLDREDYASRKVNHENMLDVLAKAGLSVYWLDNQSGCKGVCARVATEYYRYEPNNPLCEKDGVCQDSAMLVGLKDRIQSSSSMQNGKGKVIVLHQMGSHGPAYYKRSSLSRKEFKPECKSAALQSCTQQEVVNAYDNSIIETDYFINNAIDWLKNSFPAAPTALMYVSDHGESLGENNIYLHGLPYAFAPKGQKNIPWVMWVSKPMENSSGTSLACLKSKNLNMKISHDNYFHTVLGLLDVQTNVYNKTLDIAASCSSEK</sequence>
<dbReference type="GO" id="GO:0016776">
    <property type="term" value="F:phosphotransferase activity, phosphate group as acceptor"/>
    <property type="evidence" value="ECO:0007669"/>
    <property type="project" value="TreeGrafter"/>
</dbReference>
<protein>
    <submittedName>
        <fullName evidence="11">Phosphoethanolamine--lipid A transferase</fullName>
    </submittedName>
</protein>
<dbReference type="InterPro" id="IPR017850">
    <property type="entry name" value="Alkaline_phosphatase_core_sf"/>
</dbReference>
<dbReference type="EMBL" id="JAWWMZ010000004">
    <property type="protein sequence ID" value="MDX4954743.1"/>
    <property type="molecule type" value="Genomic_DNA"/>
</dbReference>
<feature type="transmembrane region" description="Helical" evidence="8">
    <location>
        <begin position="52"/>
        <end position="75"/>
    </location>
</feature>
<evidence type="ECO:0000256" key="6">
    <source>
        <dbReference type="ARBA" id="ARBA00022989"/>
    </source>
</evidence>
<evidence type="ECO:0000259" key="9">
    <source>
        <dbReference type="Pfam" id="PF00884"/>
    </source>
</evidence>
<evidence type="ECO:0000256" key="8">
    <source>
        <dbReference type="SAM" id="Phobius"/>
    </source>
</evidence>
<feature type="domain" description="Sulfatase N-terminal" evidence="9">
    <location>
        <begin position="241"/>
        <end position="537"/>
    </location>
</feature>
<feature type="domain" description="Phosphoethanolamine transferase N-terminal" evidence="10">
    <location>
        <begin position="63"/>
        <end position="211"/>
    </location>
</feature>
<evidence type="ECO:0000256" key="3">
    <source>
        <dbReference type="ARBA" id="ARBA00022519"/>
    </source>
</evidence>
<comment type="subcellular location">
    <subcellularLocation>
        <location evidence="1">Cell inner membrane</location>
        <topology evidence="1">Multi-pass membrane protein</topology>
    </subcellularLocation>
</comment>
<dbReference type="CDD" id="cd16017">
    <property type="entry name" value="LptA"/>
    <property type="match status" value="1"/>
</dbReference>
<keyword evidence="6 8" id="KW-1133">Transmembrane helix</keyword>
<dbReference type="Gene3D" id="3.40.720.10">
    <property type="entry name" value="Alkaline Phosphatase, subunit A"/>
    <property type="match status" value="1"/>
</dbReference>
<evidence type="ECO:0000256" key="7">
    <source>
        <dbReference type="ARBA" id="ARBA00023136"/>
    </source>
</evidence>
<feature type="transmembrane region" description="Helical" evidence="8">
    <location>
        <begin position="157"/>
        <end position="179"/>
    </location>
</feature>
<evidence type="ECO:0000256" key="2">
    <source>
        <dbReference type="ARBA" id="ARBA00022475"/>
    </source>
</evidence>
<evidence type="ECO:0000256" key="1">
    <source>
        <dbReference type="ARBA" id="ARBA00004429"/>
    </source>
</evidence>
<comment type="caution">
    <text evidence="11">The sequence shown here is derived from an EMBL/GenBank/DDBJ whole genome shotgun (WGS) entry which is preliminary data.</text>
</comment>
<accession>A0AAJ2R047</accession>
<reference evidence="11" key="1">
    <citation type="submission" date="2023-11" db="EMBL/GenBank/DDBJ databases">
        <title>Identification and selenium tolerance of Delftia acidovorans R3-25.</title>
        <authorList>
            <person name="Zhang S."/>
            <person name="Liu Y."/>
            <person name="Guo Y."/>
        </authorList>
    </citation>
    <scope>NUCLEOTIDE SEQUENCE</scope>
    <source>
        <strain evidence="11">R3-25</strain>
    </source>
</reference>
<keyword evidence="2" id="KW-1003">Cell membrane</keyword>
<dbReference type="InterPro" id="IPR040423">
    <property type="entry name" value="PEA_transferase"/>
</dbReference>
<evidence type="ECO:0000313" key="11">
    <source>
        <dbReference type="EMBL" id="MDX4954743.1"/>
    </source>
</evidence>
<proteinExistence type="predicted"/>
<dbReference type="AlphaFoldDB" id="A0AAJ2R047"/>
<evidence type="ECO:0000259" key="10">
    <source>
        <dbReference type="Pfam" id="PF08019"/>
    </source>
</evidence>
<name>A0AAJ2R047_DELAC</name>
<feature type="transmembrane region" description="Helical" evidence="8">
    <location>
        <begin position="123"/>
        <end position="145"/>
    </location>
</feature>
<dbReference type="NCBIfam" id="NF028537">
    <property type="entry name" value="P_eth_NH2_trans"/>
    <property type="match status" value="1"/>
</dbReference>
<dbReference type="InterPro" id="IPR058130">
    <property type="entry name" value="PEA_transf_C"/>
</dbReference>
<dbReference type="GO" id="GO:0005886">
    <property type="term" value="C:plasma membrane"/>
    <property type="evidence" value="ECO:0007669"/>
    <property type="project" value="UniProtKB-SubCell"/>
</dbReference>
<dbReference type="GO" id="GO:0009244">
    <property type="term" value="P:lipopolysaccharide core region biosynthetic process"/>
    <property type="evidence" value="ECO:0007669"/>
    <property type="project" value="TreeGrafter"/>
</dbReference>
<evidence type="ECO:0000256" key="4">
    <source>
        <dbReference type="ARBA" id="ARBA00022679"/>
    </source>
</evidence>
<dbReference type="RefSeq" id="WP_319074019.1">
    <property type="nucleotide sequence ID" value="NZ_JAWWMZ010000004.1"/>
</dbReference>
<dbReference type="InterPro" id="IPR000917">
    <property type="entry name" value="Sulfatase_N"/>
</dbReference>
<feature type="transmembrane region" description="Helical" evidence="8">
    <location>
        <begin position="12"/>
        <end position="32"/>
    </location>
</feature>
<dbReference type="Pfam" id="PF08019">
    <property type="entry name" value="EptA_B_N"/>
    <property type="match status" value="1"/>
</dbReference>
<dbReference type="PANTHER" id="PTHR30443:SF0">
    <property type="entry name" value="PHOSPHOETHANOLAMINE TRANSFERASE EPTA"/>
    <property type="match status" value="1"/>
</dbReference>
<feature type="transmembrane region" description="Helical" evidence="8">
    <location>
        <begin position="82"/>
        <end position="103"/>
    </location>
</feature>
<evidence type="ECO:0000256" key="5">
    <source>
        <dbReference type="ARBA" id="ARBA00022692"/>
    </source>
</evidence>
<keyword evidence="7 8" id="KW-0472">Membrane</keyword>
<dbReference type="Pfam" id="PF00884">
    <property type="entry name" value="Sulfatase"/>
    <property type="match status" value="1"/>
</dbReference>
<keyword evidence="4 11" id="KW-0808">Transferase</keyword>
<dbReference type="InterPro" id="IPR012549">
    <property type="entry name" value="EptA-like_N"/>
</dbReference>
<dbReference type="SUPFAM" id="SSF53649">
    <property type="entry name" value="Alkaline phosphatase-like"/>
    <property type="match status" value="1"/>
</dbReference>
<dbReference type="Proteomes" id="UP001287445">
    <property type="component" value="Unassembled WGS sequence"/>
</dbReference>
<keyword evidence="3" id="KW-0997">Cell inner membrane</keyword>
<evidence type="ECO:0000313" key="12">
    <source>
        <dbReference type="Proteomes" id="UP001287445"/>
    </source>
</evidence>
<organism evidence="11 12">
    <name type="scientific">Delftia acidovorans</name>
    <name type="common">Pseudomonas acidovorans</name>
    <name type="synonym">Comamonas acidovorans</name>
    <dbReference type="NCBI Taxonomy" id="80866"/>
    <lineage>
        <taxon>Bacteria</taxon>
        <taxon>Pseudomonadati</taxon>
        <taxon>Pseudomonadota</taxon>
        <taxon>Betaproteobacteria</taxon>
        <taxon>Burkholderiales</taxon>
        <taxon>Comamonadaceae</taxon>
        <taxon>Delftia</taxon>
    </lineage>
</organism>
<gene>
    <name evidence="11" type="ORF">SGN30_15110</name>
</gene>
<dbReference type="PANTHER" id="PTHR30443">
    <property type="entry name" value="INNER MEMBRANE PROTEIN"/>
    <property type="match status" value="1"/>
</dbReference>